<evidence type="ECO:0000256" key="5">
    <source>
        <dbReference type="ARBA" id="ARBA00022741"/>
    </source>
</evidence>
<evidence type="ECO:0000256" key="4">
    <source>
        <dbReference type="ARBA" id="ARBA00022475"/>
    </source>
</evidence>
<dbReference type="CDD" id="cd03255">
    <property type="entry name" value="ABC_MJ0796_LolCDE_FtsE"/>
    <property type="match status" value="1"/>
</dbReference>
<dbReference type="AlphaFoldDB" id="A0A921FT93"/>
<sequence>MVKMPTTPALRMTHISKTYGTGSSQVQALRDVSLSIERGTLTLILGPSGSGKSTFLTIAGGLQTPDSGEISIDGQPMNALSKRAQDRLRLENIGFILQGHDLVPYLTVMEQFQLVDRVKPKGNISKNELLQLLKDLGVNQLANSLPRDMSGGQQQRVAIARALYTKPSLVLADEPTSALDSHSVEVVGELLRSVAHSQNTAMVVVTHDTRLVTLADDVYDMEDGVLTHRER</sequence>
<dbReference type="GO" id="GO:0016887">
    <property type="term" value="F:ATP hydrolysis activity"/>
    <property type="evidence" value="ECO:0007669"/>
    <property type="project" value="InterPro"/>
</dbReference>
<dbReference type="Gene3D" id="3.40.50.300">
    <property type="entry name" value="P-loop containing nucleotide triphosphate hydrolases"/>
    <property type="match status" value="1"/>
</dbReference>
<proteinExistence type="inferred from homology"/>
<name>A0A921FT93_9BIFI</name>
<dbReference type="InterPro" id="IPR027417">
    <property type="entry name" value="P-loop_NTPase"/>
</dbReference>
<dbReference type="GO" id="GO:0005886">
    <property type="term" value="C:plasma membrane"/>
    <property type="evidence" value="ECO:0007669"/>
    <property type="project" value="UniProtKB-SubCell"/>
</dbReference>
<comment type="subunit">
    <text evidence="2">The complex is composed of two ATP-binding proteins (HrtA), two transmembrane proteins (HrtB) and a solute-binding protein.</text>
</comment>
<evidence type="ECO:0000256" key="3">
    <source>
        <dbReference type="ARBA" id="ARBA00022448"/>
    </source>
</evidence>
<dbReference type="InterPro" id="IPR015854">
    <property type="entry name" value="ABC_transpr_LolD-like"/>
</dbReference>
<keyword evidence="3" id="KW-0813">Transport</keyword>
<keyword evidence="5" id="KW-0547">Nucleotide-binding</keyword>
<accession>A0A921FT93</accession>
<comment type="caution">
    <text evidence="12">The sequence shown here is derived from an EMBL/GenBank/DDBJ whole genome shotgun (WGS) entry which is preliminary data.</text>
</comment>
<evidence type="ECO:0000256" key="6">
    <source>
        <dbReference type="ARBA" id="ARBA00022840"/>
    </source>
</evidence>
<protein>
    <recommendedName>
        <fullName evidence="9">Putative hemin import ATP-binding protein HrtA</fullName>
    </recommendedName>
</protein>
<gene>
    <name evidence="12" type="ORF">K8U78_01670</name>
</gene>
<keyword evidence="4" id="KW-1003">Cell membrane</keyword>
<dbReference type="InterPro" id="IPR017871">
    <property type="entry name" value="ABC_transporter-like_CS"/>
</dbReference>
<organism evidence="12 13">
    <name type="scientific">Aeriscardovia aeriphila</name>
    <dbReference type="NCBI Taxonomy" id="218139"/>
    <lineage>
        <taxon>Bacteria</taxon>
        <taxon>Bacillati</taxon>
        <taxon>Actinomycetota</taxon>
        <taxon>Actinomycetes</taxon>
        <taxon>Bifidobacteriales</taxon>
        <taxon>Bifidobacteriaceae</taxon>
        <taxon>Aeriscardovia</taxon>
    </lineage>
</organism>
<dbReference type="GO" id="GO:0022857">
    <property type="term" value="F:transmembrane transporter activity"/>
    <property type="evidence" value="ECO:0007669"/>
    <property type="project" value="TreeGrafter"/>
</dbReference>
<dbReference type="PANTHER" id="PTHR24220:SF666">
    <property type="entry name" value="HEMIN IMPORT ATP-BINDING PROTEIN HRTA-RELATED"/>
    <property type="match status" value="1"/>
</dbReference>
<dbReference type="GO" id="GO:0005524">
    <property type="term" value="F:ATP binding"/>
    <property type="evidence" value="ECO:0007669"/>
    <property type="project" value="UniProtKB-KW"/>
</dbReference>
<evidence type="ECO:0000256" key="1">
    <source>
        <dbReference type="ARBA" id="ARBA00004202"/>
    </source>
</evidence>
<dbReference type="Proteomes" id="UP000715651">
    <property type="component" value="Unassembled WGS sequence"/>
</dbReference>
<dbReference type="InterPro" id="IPR003439">
    <property type="entry name" value="ABC_transporter-like_ATP-bd"/>
</dbReference>
<dbReference type="SUPFAM" id="SSF52540">
    <property type="entry name" value="P-loop containing nucleoside triphosphate hydrolases"/>
    <property type="match status" value="1"/>
</dbReference>
<dbReference type="PROSITE" id="PS50893">
    <property type="entry name" value="ABC_TRANSPORTER_2"/>
    <property type="match status" value="1"/>
</dbReference>
<evidence type="ECO:0000256" key="2">
    <source>
        <dbReference type="ARBA" id="ARBA00011131"/>
    </source>
</evidence>
<dbReference type="InterPro" id="IPR017911">
    <property type="entry name" value="MacB-like_ATP-bd"/>
</dbReference>
<dbReference type="SMART" id="SM00382">
    <property type="entry name" value="AAA"/>
    <property type="match status" value="1"/>
</dbReference>
<comment type="function">
    <text evidence="10">Part of the ABC transporter complex hrt involved in hemin import. Responsible for energy coupling to the transport system.</text>
</comment>
<dbReference type="EMBL" id="DYWK01000003">
    <property type="protein sequence ID" value="HJF17868.1"/>
    <property type="molecule type" value="Genomic_DNA"/>
</dbReference>
<evidence type="ECO:0000256" key="7">
    <source>
        <dbReference type="ARBA" id="ARBA00023136"/>
    </source>
</evidence>
<evidence type="ECO:0000256" key="10">
    <source>
        <dbReference type="ARBA" id="ARBA00024721"/>
    </source>
</evidence>
<evidence type="ECO:0000256" key="8">
    <source>
        <dbReference type="ARBA" id="ARBA00024359"/>
    </source>
</evidence>
<reference evidence="12" key="2">
    <citation type="submission" date="2021-09" db="EMBL/GenBank/DDBJ databases">
        <authorList>
            <person name="Gilroy R."/>
        </authorList>
    </citation>
    <scope>NUCLEOTIDE SEQUENCE</scope>
    <source>
        <strain evidence="12">578</strain>
    </source>
</reference>
<evidence type="ECO:0000313" key="13">
    <source>
        <dbReference type="Proteomes" id="UP000715651"/>
    </source>
</evidence>
<keyword evidence="6 12" id="KW-0067">ATP-binding</keyword>
<dbReference type="Pfam" id="PF00005">
    <property type="entry name" value="ABC_tran"/>
    <property type="match status" value="1"/>
</dbReference>
<feature type="domain" description="ABC transporter" evidence="11">
    <location>
        <begin position="10"/>
        <end position="231"/>
    </location>
</feature>
<dbReference type="InterPro" id="IPR003593">
    <property type="entry name" value="AAA+_ATPase"/>
</dbReference>
<dbReference type="PROSITE" id="PS00211">
    <property type="entry name" value="ABC_TRANSPORTER_1"/>
    <property type="match status" value="1"/>
</dbReference>
<evidence type="ECO:0000313" key="12">
    <source>
        <dbReference type="EMBL" id="HJF17868.1"/>
    </source>
</evidence>
<evidence type="ECO:0000259" key="11">
    <source>
        <dbReference type="PROSITE" id="PS50893"/>
    </source>
</evidence>
<dbReference type="PANTHER" id="PTHR24220">
    <property type="entry name" value="IMPORT ATP-BINDING PROTEIN"/>
    <property type="match status" value="1"/>
</dbReference>
<keyword evidence="7" id="KW-0472">Membrane</keyword>
<comment type="similarity">
    <text evidence="8">Belongs to the ABC transporter superfamily. HrtA family.</text>
</comment>
<evidence type="ECO:0000256" key="9">
    <source>
        <dbReference type="ARBA" id="ARBA00024432"/>
    </source>
</evidence>
<reference evidence="12" key="1">
    <citation type="journal article" date="2021" name="PeerJ">
        <title>Extensive microbial diversity within the chicken gut microbiome revealed by metagenomics and culture.</title>
        <authorList>
            <person name="Gilroy R."/>
            <person name="Ravi A."/>
            <person name="Getino M."/>
            <person name="Pursley I."/>
            <person name="Horton D.L."/>
            <person name="Alikhan N.F."/>
            <person name="Baker D."/>
            <person name="Gharbi K."/>
            <person name="Hall N."/>
            <person name="Watson M."/>
            <person name="Adriaenssens E.M."/>
            <person name="Foster-Nyarko E."/>
            <person name="Jarju S."/>
            <person name="Secka A."/>
            <person name="Antonio M."/>
            <person name="Oren A."/>
            <person name="Chaudhuri R.R."/>
            <person name="La Ragione R."/>
            <person name="Hildebrand F."/>
            <person name="Pallen M.J."/>
        </authorList>
    </citation>
    <scope>NUCLEOTIDE SEQUENCE</scope>
    <source>
        <strain evidence="12">578</strain>
    </source>
</reference>
<comment type="subcellular location">
    <subcellularLocation>
        <location evidence="1">Cell membrane</location>
        <topology evidence="1">Peripheral membrane protein</topology>
    </subcellularLocation>
</comment>